<comment type="caution">
    <text evidence="3">The sequence shown here is derived from an EMBL/GenBank/DDBJ whole genome shotgun (WGS) entry which is preliminary data.</text>
</comment>
<proteinExistence type="predicted"/>
<keyword evidence="1" id="KW-0812">Transmembrane</keyword>
<dbReference type="Proteomes" id="UP001500483">
    <property type="component" value="Unassembled WGS sequence"/>
</dbReference>
<evidence type="ECO:0000313" key="4">
    <source>
        <dbReference type="Proteomes" id="UP001500483"/>
    </source>
</evidence>
<keyword evidence="1" id="KW-0472">Membrane</keyword>
<dbReference type="Gene3D" id="3.40.50.620">
    <property type="entry name" value="HUPs"/>
    <property type="match status" value="1"/>
</dbReference>
<evidence type="ECO:0000259" key="2">
    <source>
        <dbReference type="Pfam" id="PF02698"/>
    </source>
</evidence>
<name>A0ABP6RWJ9_9PSEU</name>
<dbReference type="PANTHER" id="PTHR30336:SF20">
    <property type="entry name" value="DUF218 DOMAIN-CONTAINING PROTEIN"/>
    <property type="match status" value="1"/>
</dbReference>
<evidence type="ECO:0000313" key="3">
    <source>
        <dbReference type="EMBL" id="GAA3362016.1"/>
    </source>
</evidence>
<dbReference type="Pfam" id="PF02698">
    <property type="entry name" value="DUF218"/>
    <property type="match status" value="1"/>
</dbReference>
<dbReference type="InterPro" id="IPR051599">
    <property type="entry name" value="Cell_Envelope_Assoc"/>
</dbReference>
<dbReference type="PANTHER" id="PTHR30336">
    <property type="entry name" value="INNER MEMBRANE PROTEIN, PROBABLE PERMEASE"/>
    <property type="match status" value="1"/>
</dbReference>
<reference evidence="4" key="1">
    <citation type="journal article" date="2019" name="Int. J. Syst. Evol. Microbiol.">
        <title>The Global Catalogue of Microorganisms (GCM) 10K type strain sequencing project: providing services to taxonomists for standard genome sequencing and annotation.</title>
        <authorList>
            <consortium name="The Broad Institute Genomics Platform"/>
            <consortium name="The Broad Institute Genome Sequencing Center for Infectious Disease"/>
            <person name="Wu L."/>
            <person name="Ma J."/>
        </authorList>
    </citation>
    <scope>NUCLEOTIDE SEQUENCE [LARGE SCALE GENOMIC DNA]</scope>
    <source>
        <strain evidence="4">JCM 9687</strain>
    </source>
</reference>
<sequence>MTETGTAPRGSSTGRVLRRTVLGAALMVLLLLGGTGFRVWQVARSDDRRPVDMIVVLGAAQYHGKPTPVLRARLEQALELYEQGLTEHVVTVGGSQVGDEYTEAETGRLWLAEQGVPENKITDVETGADTLGSMKAVATLARERGWSSALIVSDPWHSLRARTMAGDFGLDAWASPTRSGPMVQTRATQFHYIFRETGGLLYYRLTHAPAEVLSGRLS</sequence>
<keyword evidence="4" id="KW-1185">Reference proteome</keyword>
<organism evidence="3 4">
    <name type="scientific">Saccharopolyspora gregorii</name>
    <dbReference type="NCBI Taxonomy" id="33914"/>
    <lineage>
        <taxon>Bacteria</taxon>
        <taxon>Bacillati</taxon>
        <taxon>Actinomycetota</taxon>
        <taxon>Actinomycetes</taxon>
        <taxon>Pseudonocardiales</taxon>
        <taxon>Pseudonocardiaceae</taxon>
        <taxon>Saccharopolyspora</taxon>
    </lineage>
</organism>
<feature type="transmembrane region" description="Helical" evidence="1">
    <location>
        <begin position="20"/>
        <end position="40"/>
    </location>
</feature>
<dbReference type="CDD" id="cd06259">
    <property type="entry name" value="YdcF-like"/>
    <property type="match status" value="1"/>
</dbReference>
<accession>A0ABP6RWJ9</accession>
<keyword evidence="1" id="KW-1133">Transmembrane helix</keyword>
<feature type="domain" description="DUF218" evidence="2">
    <location>
        <begin position="52"/>
        <end position="198"/>
    </location>
</feature>
<dbReference type="RefSeq" id="WP_258342319.1">
    <property type="nucleotide sequence ID" value="NZ_BAAAYK010000038.1"/>
</dbReference>
<dbReference type="InterPro" id="IPR014729">
    <property type="entry name" value="Rossmann-like_a/b/a_fold"/>
</dbReference>
<protein>
    <submittedName>
        <fullName evidence="3">YdcF family protein</fullName>
    </submittedName>
</protein>
<evidence type="ECO:0000256" key="1">
    <source>
        <dbReference type="SAM" id="Phobius"/>
    </source>
</evidence>
<gene>
    <name evidence="3" type="ORF">GCM10020366_48270</name>
</gene>
<dbReference type="EMBL" id="BAAAYK010000038">
    <property type="protein sequence ID" value="GAA3362016.1"/>
    <property type="molecule type" value="Genomic_DNA"/>
</dbReference>
<dbReference type="InterPro" id="IPR003848">
    <property type="entry name" value="DUF218"/>
</dbReference>